<accession>A0A9K3DKE0</accession>
<reference evidence="2" key="2">
    <citation type="submission" date="2020-06" db="EMBL/GenBank/DDBJ databases">
        <title>Helianthus annuus Genome sequencing and assembly Release 2.</title>
        <authorList>
            <person name="Gouzy J."/>
            <person name="Langlade N."/>
            <person name="Munos S."/>
        </authorList>
    </citation>
    <scope>NUCLEOTIDE SEQUENCE</scope>
    <source>
        <tissue evidence="2">Leaves</tissue>
    </source>
</reference>
<dbReference type="Gramene" id="mRNA:HanXRQr2_Chr17g0823361">
    <property type="protein sequence ID" value="CDS:HanXRQr2_Chr17g0823361.1"/>
    <property type="gene ID" value="HanXRQr2_Chr17g0823361"/>
</dbReference>
<feature type="region of interest" description="Disordered" evidence="1">
    <location>
        <begin position="327"/>
        <end position="500"/>
    </location>
</feature>
<dbReference type="AlphaFoldDB" id="A0A9K3DKE0"/>
<dbReference type="EMBL" id="MNCJ02000332">
    <property type="protein sequence ID" value="KAF5757162.1"/>
    <property type="molecule type" value="Genomic_DNA"/>
</dbReference>
<gene>
    <name evidence="2" type="ORF">HanXRQr2_Chr17g0823361</name>
</gene>
<feature type="compositionally biased region" description="Basic residues" evidence="1">
    <location>
        <begin position="373"/>
        <end position="383"/>
    </location>
</feature>
<reference evidence="2" key="1">
    <citation type="journal article" date="2017" name="Nature">
        <title>The sunflower genome provides insights into oil metabolism, flowering and Asterid evolution.</title>
        <authorList>
            <person name="Badouin H."/>
            <person name="Gouzy J."/>
            <person name="Grassa C.J."/>
            <person name="Murat F."/>
            <person name="Staton S.E."/>
            <person name="Cottret L."/>
            <person name="Lelandais-Briere C."/>
            <person name="Owens G.L."/>
            <person name="Carrere S."/>
            <person name="Mayjonade B."/>
            <person name="Legrand L."/>
            <person name="Gill N."/>
            <person name="Kane N.C."/>
            <person name="Bowers J.E."/>
            <person name="Hubner S."/>
            <person name="Bellec A."/>
            <person name="Berard A."/>
            <person name="Berges H."/>
            <person name="Blanchet N."/>
            <person name="Boniface M.C."/>
            <person name="Brunel D."/>
            <person name="Catrice O."/>
            <person name="Chaidir N."/>
            <person name="Claudel C."/>
            <person name="Donnadieu C."/>
            <person name="Faraut T."/>
            <person name="Fievet G."/>
            <person name="Helmstetter N."/>
            <person name="King M."/>
            <person name="Knapp S.J."/>
            <person name="Lai Z."/>
            <person name="Le Paslier M.C."/>
            <person name="Lippi Y."/>
            <person name="Lorenzon L."/>
            <person name="Mandel J.R."/>
            <person name="Marage G."/>
            <person name="Marchand G."/>
            <person name="Marquand E."/>
            <person name="Bret-Mestries E."/>
            <person name="Morien E."/>
            <person name="Nambeesan S."/>
            <person name="Nguyen T."/>
            <person name="Pegot-Espagnet P."/>
            <person name="Pouilly N."/>
            <person name="Raftis F."/>
            <person name="Sallet E."/>
            <person name="Schiex T."/>
            <person name="Thomas J."/>
            <person name="Vandecasteele C."/>
            <person name="Vares D."/>
            <person name="Vear F."/>
            <person name="Vautrin S."/>
            <person name="Crespi M."/>
            <person name="Mangin B."/>
            <person name="Burke J.M."/>
            <person name="Salse J."/>
            <person name="Munos S."/>
            <person name="Vincourt P."/>
            <person name="Rieseberg L.H."/>
            <person name="Langlade N.B."/>
        </authorList>
    </citation>
    <scope>NUCLEOTIDE SEQUENCE</scope>
    <source>
        <tissue evidence="2">Leaves</tissue>
    </source>
</reference>
<evidence type="ECO:0000313" key="3">
    <source>
        <dbReference type="Proteomes" id="UP000215914"/>
    </source>
</evidence>
<feature type="region of interest" description="Disordered" evidence="1">
    <location>
        <begin position="270"/>
        <end position="312"/>
    </location>
</feature>
<feature type="compositionally biased region" description="Basic and acidic residues" evidence="1">
    <location>
        <begin position="284"/>
        <end position="310"/>
    </location>
</feature>
<dbReference type="Proteomes" id="UP000215914">
    <property type="component" value="Unassembled WGS sequence"/>
</dbReference>
<feature type="compositionally biased region" description="Basic and acidic residues" evidence="1">
    <location>
        <begin position="427"/>
        <end position="440"/>
    </location>
</feature>
<proteinExistence type="predicted"/>
<protein>
    <submittedName>
        <fullName evidence="2">Uncharacterized protein</fullName>
    </submittedName>
</protein>
<name>A0A9K3DKE0_HELAN</name>
<organism evidence="2 3">
    <name type="scientific">Helianthus annuus</name>
    <name type="common">Common sunflower</name>
    <dbReference type="NCBI Taxonomy" id="4232"/>
    <lineage>
        <taxon>Eukaryota</taxon>
        <taxon>Viridiplantae</taxon>
        <taxon>Streptophyta</taxon>
        <taxon>Embryophyta</taxon>
        <taxon>Tracheophyta</taxon>
        <taxon>Spermatophyta</taxon>
        <taxon>Magnoliopsida</taxon>
        <taxon>eudicotyledons</taxon>
        <taxon>Gunneridae</taxon>
        <taxon>Pentapetalae</taxon>
        <taxon>asterids</taxon>
        <taxon>campanulids</taxon>
        <taxon>Asterales</taxon>
        <taxon>Asteraceae</taxon>
        <taxon>Asteroideae</taxon>
        <taxon>Heliantheae alliance</taxon>
        <taxon>Heliantheae</taxon>
        <taxon>Helianthus</taxon>
    </lineage>
</organism>
<keyword evidence="3" id="KW-1185">Reference proteome</keyword>
<evidence type="ECO:0000313" key="2">
    <source>
        <dbReference type="EMBL" id="KAF5757162.1"/>
    </source>
</evidence>
<comment type="caution">
    <text evidence="2">The sequence shown here is derived from an EMBL/GenBank/DDBJ whole genome shotgun (WGS) entry which is preliminary data.</text>
</comment>
<evidence type="ECO:0000256" key="1">
    <source>
        <dbReference type="SAM" id="MobiDB-lite"/>
    </source>
</evidence>
<sequence length="540" mass="61793">MAEFLRDSRIAKALSDKTIVYESHVRAFWNTARYEEADKTIHAVVRKKDENNKDIDVEVVFGVEDVRRVLELQDSDDDPTIMSERLAKGLWCRLGFTSHINGKMFKRSFSKPYRYLMHCLVHSLSHRNGAYDEVSDYIMNIVVSLVLNRKYNISQVIFEFLKENCQAGKDKYIMYPRFIMMILNDKVKDLPKDSNDIMEMSEVNKTAILRVTKGKDAKTKELICAMKDKAYVALENDKWRHDNSSSDNEDNEMNSMIEKKTRWWCVKDGKRKRTPKSTPVVVVKETKKGSSEEPQRRLVDEPVIEPRDVIDQGAGITETLESYFKRHEEAASKHAQKSSVQEDETRKSSSDEDSEETQSESELVAETVGKGKVQLKKRSLKKRKDSDVEDSPYNPEESQKSRKKRKAAPAGNIPRNVRAKKQTAESQIEREGKKKQDNAEKSPVAELPKETPTTEIPKETRTTNDDYVEITGVKFASQTSDLHDIPESSQPKTDDFSLDFDSFGGATGDFFADMPEGEGDMFHDQKVKELGEKVKALEKA</sequence>